<proteinExistence type="predicted"/>
<comment type="caution">
    <text evidence="1">The sequence shown here is derived from an EMBL/GenBank/DDBJ whole genome shotgun (WGS) entry which is preliminary data.</text>
</comment>
<accession>A0A5J4RFI3</accession>
<dbReference type="AlphaFoldDB" id="A0A5J4RFI3"/>
<gene>
    <name evidence="1" type="ORF">EZS27_019199</name>
</gene>
<dbReference type="EMBL" id="SNRY01001261">
    <property type="protein sequence ID" value="KAA6332284.1"/>
    <property type="molecule type" value="Genomic_DNA"/>
</dbReference>
<evidence type="ECO:0008006" key="2">
    <source>
        <dbReference type="Google" id="ProtNLM"/>
    </source>
</evidence>
<reference evidence="1" key="1">
    <citation type="submission" date="2019-03" db="EMBL/GenBank/DDBJ databases">
        <title>Single cell metagenomics reveals metabolic interactions within the superorganism composed of flagellate Streblomastix strix and complex community of Bacteroidetes bacteria on its surface.</title>
        <authorList>
            <person name="Treitli S.C."/>
            <person name="Kolisko M."/>
            <person name="Husnik F."/>
            <person name="Keeling P."/>
            <person name="Hampl V."/>
        </authorList>
    </citation>
    <scope>NUCLEOTIDE SEQUENCE</scope>
    <source>
        <strain evidence="1">STM</strain>
    </source>
</reference>
<name>A0A5J4RFI3_9ZZZZ</name>
<evidence type="ECO:0000313" key="1">
    <source>
        <dbReference type="EMBL" id="KAA6332284.1"/>
    </source>
</evidence>
<protein>
    <recommendedName>
        <fullName evidence="2">Major fimbrial subunit protein N-terminal domain-containing protein</fullName>
    </recommendedName>
</protein>
<sequence length="451" mass="47814">MRAIFSYAILSAVLLVSVSGCKEDEDSQSVGSESNTVVVEIPFTNTQKGTTKGGVPRINDLKVFFVGDGMIEKVEEITTADITESSATKSFKNIPVSVTDVIIVANSNILGSPDLSDIVEGSPVGDLGKIAFLQSVQANPKSVDNLYGTGVITGTSPARTVSVVLTPVVSRIKIDRIEAKAGDSDGNIALTGFKLTGIYINNTYTELGADYETAPNETTKILNYGSDATKWIDGAYPVRFRNDFFDVTPGTSFVPPADAEWSYYVFPPKSGTGTVIDGKKQGSIPHIILKIEGATTKTGASFPSPVYATVRELKVNDKVLTRLERGKVYSIASLAIGGQHLTPNPEINAADTLFAEATVTSWTEEKVTVGGEESSAFTTSTANSYIVSPGVSDFLIPVFRANLDGISRIGATDELTAELVWTDAANPLTPGSAIQSIGVQGVFLSPALFQR</sequence>
<dbReference type="PROSITE" id="PS51257">
    <property type="entry name" value="PROKAR_LIPOPROTEIN"/>
    <property type="match status" value="1"/>
</dbReference>
<organism evidence="1">
    <name type="scientific">termite gut metagenome</name>
    <dbReference type="NCBI Taxonomy" id="433724"/>
    <lineage>
        <taxon>unclassified sequences</taxon>
        <taxon>metagenomes</taxon>
        <taxon>organismal metagenomes</taxon>
    </lineage>
</organism>